<dbReference type="AlphaFoldDB" id="A0A6L9S2H2"/>
<evidence type="ECO:0000259" key="1">
    <source>
        <dbReference type="Pfam" id="PF13338"/>
    </source>
</evidence>
<dbReference type="Pfam" id="PF13338">
    <property type="entry name" value="AbiEi_4"/>
    <property type="match status" value="1"/>
</dbReference>
<dbReference type="Proteomes" id="UP000475214">
    <property type="component" value="Unassembled WGS sequence"/>
</dbReference>
<dbReference type="EMBL" id="JAAGOA010000001">
    <property type="protein sequence ID" value="NED98627.1"/>
    <property type="molecule type" value="Genomic_DNA"/>
</dbReference>
<protein>
    <recommendedName>
        <fullName evidence="1">AbiEi antitoxin N-terminal domain-containing protein</fullName>
    </recommendedName>
</protein>
<accession>A0A6L9S2H2</accession>
<reference evidence="2 3" key="1">
    <citation type="submission" date="2020-02" db="EMBL/GenBank/DDBJ databases">
        <authorList>
            <person name="Li X.-J."/>
            <person name="Han X.-M."/>
        </authorList>
    </citation>
    <scope>NUCLEOTIDE SEQUENCE [LARGE SCALE GENOMIC DNA]</scope>
    <source>
        <strain evidence="2 3">CCTCC AB 2017055</strain>
    </source>
</reference>
<keyword evidence="3" id="KW-1185">Reference proteome</keyword>
<organism evidence="2 3">
    <name type="scientific">Phytoactinopolyspora halotolerans</name>
    <dbReference type="NCBI Taxonomy" id="1981512"/>
    <lineage>
        <taxon>Bacteria</taxon>
        <taxon>Bacillati</taxon>
        <taxon>Actinomycetota</taxon>
        <taxon>Actinomycetes</taxon>
        <taxon>Jiangellales</taxon>
        <taxon>Jiangellaceae</taxon>
        <taxon>Phytoactinopolyspora</taxon>
    </lineage>
</organism>
<dbReference type="RefSeq" id="WP_163731081.1">
    <property type="nucleotide sequence ID" value="NZ_JAAGOA010000001.1"/>
</dbReference>
<evidence type="ECO:0000313" key="2">
    <source>
        <dbReference type="EMBL" id="NED98627.1"/>
    </source>
</evidence>
<comment type="caution">
    <text evidence="2">The sequence shown here is derived from an EMBL/GenBank/DDBJ whole genome shotgun (WGS) entry which is preliminary data.</text>
</comment>
<gene>
    <name evidence="2" type="ORF">G1H10_00410</name>
</gene>
<dbReference type="InterPro" id="IPR025159">
    <property type="entry name" value="AbiEi_N"/>
</dbReference>
<sequence>MAGKIQAQLWDVALDQYGYVTSRDARALDINVVELGKLAHRGQLEKVGHGVYRFPRYPVTQLDPYMLATLWAGGHGVLSHETILDLYELGDVNPAKIHMTIPRGHRLRRRGGELYVIHSADLDADQIGWFEGIPAVTPSTAIEQTIHVTPSHLARQAVHKAHDRGLIDTEARDRFLHQLEAAT</sequence>
<name>A0A6L9S2H2_9ACTN</name>
<proteinExistence type="predicted"/>
<feature type="domain" description="AbiEi antitoxin N-terminal" evidence="1">
    <location>
        <begin position="11"/>
        <end position="55"/>
    </location>
</feature>
<evidence type="ECO:0000313" key="3">
    <source>
        <dbReference type="Proteomes" id="UP000475214"/>
    </source>
</evidence>